<comment type="similarity">
    <text evidence="2 10">Belongs to the Mediator complex subunit 21 family.</text>
</comment>
<evidence type="ECO:0000256" key="4">
    <source>
        <dbReference type="ARBA" id="ARBA00019691"/>
    </source>
</evidence>
<dbReference type="GO" id="GO:0006357">
    <property type="term" value="P:regulation of transcription by RNA polymerase II"/>
    <property type="evidence" value="ECO:0007669"/>
    <property type="project" value="TreeGrafter"/>
</dbReference>
<name>A0A8H7TAC1_9HELO</name>
<evidence type="ECO:0000256" key="8">
    <source>
        <dbReference type="ARBA" id="ARBA00023242"/>
    </source>
</evidence>
<dbReference type="Pfam" id="PF11221">
    <property type="entry name" value="Med21"/>
    <property type="match status" value="1"/>
</dbReference>
<dbReference type="Gene3D" id="6.10.280.10">
    <property type="entry name" value="Mediator complex, subunit Med21"/>
    <property type="match status" value="1"/>
</dbReference>
<dbReference type="GO" id="GO:0003712">
    <property type="term" value="F:transcription coregulator activity"/>
    <property type="evidence" value="ECO:0007669"/>
    <property type="project" value="TreeGrafter"/>
</dbReference>
<gene>
    <name evidence="13" type="ORF">IFR04_011735</name>
</gene>
<feature type="compositionally biased region" description="Basic and acidic residues" evidence="12">
    <location>
        <begin position="41"/>
        <end position="57"/>
    </location>
</feature>
<feature type="region of interest" description="Disordered" evidence="12">
    <location>
        <begin position="35"/>
        <end position="59"/>
    </location>
</feature>
<evidence type="ECO:0000256" key="12">
    <source>
        <dbReference type="SAM" id="MobiDB-lite"/>
    </source>
</evidence>
<reference evidence="13" key="1">
    <citation type="submission" date="2021-02" db="EMBL/GenBank/DDBJ databases">
        <title>Genome sequence Cadophora malorum strain M34.</title>
        <authorList>
            <person name="Stefanovic E."/>
            <person name="Vu D."/>
            <person name="Scully C."/>
            <person name="Dijksterhuis J."/>
            <person name="Roader J."/>
            <person name="Houbraken J."/>
        </authorList>
    </citation>
    <scope>NUCLEOTIDE SEQUENCE</scope>
    <source>
        <strain evidence="13">M34</strain>
    </source>
</reference>
<dbReference type="Proteomes" id="UP000664132">
    <property type="component" value="Unassembled WGS sequence"/>
</dbReference>
<dbReference type="InterPro" id="IPR037212">
    <property type="entry name" value="Med7/Med21-like"/>
</dbReference>
<protein>
    <recommendedName>
        <fullName evidence="4 10">Mediator of RNA polymerase II transcription subunit 21</fullName>
    </recommendedName>
</protein>
<dbReference type="EMBL" id="JAFJYH010000234">
    <property type="protein sequence ID" value="KAG4415143.1"/>
    <property type="molecule type" value="Genomic_DNA"/>
</dbReference>
<evidence type="ECO:0000256" key="10">
    <source>
        <dbReference type="RuleBase" id="RU366036"/>
    </source>
</evidence>
<evidence type="ECO:0000256" key="5">
    <source>
        <dbReference type="ARBA" id="ARBA00023015"/>
    </source>
</evidence>
<dbReference type="PANTHER" id="PTHR13381">
    <property type="entry name" value="RNA POLYMERASE II HOLOENZYME COMPONENT SRB7"/>
    <property type="match status" value="1"/>
</dbReference>
<evidence type="ECO:0000256" key="1">
    <source>
        <dbReference type="ARBA" id="ARBA00004123"/>
    </source>
</evidence>
<keyword evidence="5 10" id="KW-0805">Transcription regulation</keyword>
<dbReference type="AlphaFoldDB" id="A0A8H7TAC1"/>
<organism evidence="13 14">
    <name type="scientific">Cadophora malorum</name>
    <dbReference type="NCBI Taxonomy" id="108018"/>
    <lineage>
        <taxon>Eukaryota</taxon>
        <taxon>Fungi</taxon>
        <taxon>Dikarya</taxon>
        <taxon>Ascomycota</taxon>
        <taxon>Pezizomycotina</taxon>
        <taxon>Leotiomycetes</taxon>
        <taxon>Helotiales</taxon>
        <taxon>Ploettnerulaceae</taxon>
        <taxon>Cadophora</taxon>
    </lineage>
</organism>
<dbReference type="OrthoDB" id="526653at2759"/>
<dbReference type="PANTHER" id="PTHR13381:SF0">
    <property type="entry name" value="MEDIATOR OF RNA POLYMERASE II TRANSCRIPTION SUBUNIT 21"/>
    <property type="match status" value="1"/>
</dbReference>
<keyword evidence="6 10" id="KW-0010">Activator</keyword>
<evidence type="ECO:0000256" key="11">
    <source>
        <dbReference type="SAM" id="Coils"/>
    </source>
</evidence>
<dbReference type="GO" id="GO:0016592">
    <property type="term" value="C:mediator complex"/>
    <property type="evidence" value="ECO:0007669"/>
    <property type="project" value="UniProtKB-UniRule"/>
</dbReference>
<evidence type="ECO:0000256" key="6">
    <source>
        <dbReference type="ARBA" id="ARBA00023159"/>
    </source>
</evidence>
<evidence type="ECO:0000313" key="14">
    <source>
        <dbReference type="Proteomes" id="UP000664132"/>
    </source>
</evidence>
<evidence type="ECO:0000256" key="7">
    <source>
        <dbReference type="ARBA" id="ARBA00023163"/>
    </source>
</evidence>
<comment type="function">
    <text evidence="9 10">Component of the Mediator complex, a coactivator involved in the regulated transcription of nearly all RNA polymerase II-dependent genes. Mediator functions as a bridge to convey information from gene-specific regulatory proteins to the basal RNA polymerase II transcription machinery. Mediator is recruited to promoters by direct interactions with regulatory proteins and serves as a scaffold for the assembly of a functional preinitiation complex with RNA polymerase II and the general transcription factors.</text>
</comment>
<evidence type="ECO:0000256" key="9">
    <source>
        <dbReference type="ARBA" id="ARBA00025687"/>
    </source>
</evidence>
<keyword evidence="8 10" id="KW-0539">Nucleus</keyword>
<sequence>MTDRLTQLQDAVDQLANQFVASLFYVHKHHDYATLGPNDTVRQEAKNDGDAGGKEQDVNPYPADVFKAAQRELAQDLILKEQQIELLISVLPGLENSEKDQERTIRQLEQEIKAQDEIHKVALKENEETLARLESVIRSIKRP</sequence>
<comment type="caution">
    <text evidence="13">The sequence shown here is derived from an EMBL/GenBank/DDBJ whole genome shotgun (WGS) entry which is preliminary data.</text>
</comment>
<keyword evidence="7 10" id="KW-0804">Transcription</keyword>
<accession>A0A8H7TAC1</accession>
<feature type="coiled-coil region" evidence="11">
    <location>
        <begin position="91"/>
        <end position="125"/>
    </location>
</feature>
<comment type="subunit">
    <text evidence="3 10">Component of the Mediator complex.</text>
</comment>
<dbReference type="SUPFAM" id="SSF140718">
    <property type="entry name" value="Mediator hinge subcomplex-like"/>
    <property type="match status" value="1"/>
</dbReference>
<keyword evidence="11" id="KW-0175">Coiled coil</keyword>
<evidence type="ECO:0000256" key="2">
    <source>
        <dbReference type="ARBA" id="ARBA00005770"/>
    </source>
</evidence>
<comment type="subcellular location">
    <subcellularLocation>
        <location evidence="1 10">Nucleus</location>
    </subcellularLocation>
</comment>
<evidence type="ECO:0000256" key="3">
    <source>
        <dbReference type="ARBA" id="ARBA00011837"/>
    </source>
</evidence>
<dbReference type="InterPro" id="IPR021384">
    <property type="entry name" value="Mediator_Med21"/>
</dbReference>
<proteinExistence type="inferred from homology"/>
<evidence type="ECO:0000313" key="13">
    <source>
        <dbReference type="EMBL" id="KAG4415143.1"/>
    </source>
</evidence>
<keyword evidence="14" id="KW-1185">Reference proteome</keyword>